<reference evidence="3 4" key="1">
    <citation type="submission" date="2021-04" db="EMBL/GenBank/DDBJ databases">
        <authorList>
            <person name="De Guttry C."/>
            <person name="Zahm M."/>
            <person name="Klopp C."/>
            <person name="Cabau C."/>
            <person name="Louis A."/>
            <person name="Berthelot C."/>
            <person name="Parey E."/>
            <person name="Roest Crollius H."/>
            <person name="Montfort J."/>
            <person name="Robinson-Rechavi M."/>
            <person name="Bucao C."/>
            <person name="Bouchez O."/>
            <person name="Gislard M."/>
            <person name="Lluch J."/>
            <person name="Milhes M."/>
            <person name="Lampietro C."/>
            <person name="Lopez Roques C."/>
            <person name="Donnadieu C."/>
            <person name="Braasch I."/>
            <person name="Desvignes T."/>
            <person name="Postlethwait J."/>
            <person name="Bobe J."/>
            <person name="Wedekind C."/>
            <person name="Guiguen Y."/>
        </authorList>
    </citation>
    <scope>NUCLEOTIDE SEQUENCE [LARGE SCALE GENOMIC DNA]</scope>
    <source>
        <strain evidence="3">Cs_M1</strain>
        <tissue evidence="3">Blood</tissue>
    </source>
</reference>
<feature type="transmembrane region" description="Helical" evidence="2">
    <location>
        <begin position="6"/>
        <end position="26"/>
    </location>
</feature>
<proteinExistence type="predicted"/>
<protein>
    <submittedName>
        <fullName evidence="3">Uncharacterized protein</fullName>
    </submittedName>
</protein>
<dbReference type="Proteomes" id="UP001356427">
    <property type="component" value="Unassembled WGS sequence"/>
</dbReference>
<feature type="compositionally biased region" description="Gly residues" evidence="1">
    <location>
        <begin position="58"/>
        <end position="84"/>
    </location>
</feature>
<keyword evidence="2" id="KW-0472">Membrane</keyword>
<comment type="caution">
    <text evidence="3">The sequence shown here is derived from an EMBL/GenBank/DDBJ whole genome shotgun (WGS) entry which is preliminary data.</text>
</comment>
<evidence type="ECO:0000256" key="2">
    <source>
        <dbReference type="SAM" id="Phobius"/>
    </source>
</evidence>
<accession>A0AAN8LTK8</accession>
<evidence type="ECO:0000313" key="3">
    <source>
        <dbReference type="EMBL" id="KAK6312010.1"/>
    </source>
</evidence>
<organism evidence="3 4">
    <name type="scientific">Coregonus suidteri</name>
    <dbReference type="NCBI Taxonomy" id="861788"/>
    <lineage>
        <taxon>Eukaryota</taxon>
        <taxon>Metazoa</taxon>
        <taxon>Chordata</taxon>
        <taxon>Craniata</taxon>
        <taxon>Vertebrata</taxon>
        <taxon>Euteleostomi</taxon>
        <taxon>Actinopterygii</taxon>
        <taxon>Neopterygii</taxon>
        <taxon>Teleostei</taxon>
        <taxon>Protacanthopterygii</taxon>
        <taxon>Salmoniformes</taxon>
        <taxon>Salmonidae</taxon>
        <taxon>Coregoninae</taxon>
        <taxon>Coregonus</taxon>
    </lineage>
</organism>
<dbReference type="EMBL" id="JAGTTL010000015">
    <property type="protein sequence ID" value="KAK6312010.1"/>
    <property type="molecule type" value="Genomic_DNA"/>
</dbReference>
<keyword evidence="4" id="KW-1185">Reference proteome</keyword>
<keyword evidence="2" id="KW-1133">Transmembrane helix</keyword>
<keyword evidence="2" id="KW-0812">Transmembrane</keyword>
<sequence>MKTTKIIIGCFVAITFMAAVMLVVFYKLRKQHQLHKHHGPTRAIEIINVEDEIGAGAGGRGSGISGGGTVSRDGGGGGGVGGGQSLRMHHPEMVNLPNLARQEHLNHYYKAHHFNNNMMGLGMGLNNNNNPSLSPLLPDPEHPQLLRTGTHLHQRWHSHGWLAALPCAPAPAGHPQLSEGALGERPEPSDRASALQEWLQGELVLTTTIPPVLWM</sequence>
<name>A0AAN8LTK8_9TELE</name>
<gene>
    <name evidence="3" type="ORF">J4Q44_G00176740</name>
</gene>
<evidence type="ECO:0000256" key="1">
    <source>
        <dbReference type="SAM" id="MobiDB-lite"/>
    </source>
</evidence>
<dbReference type="AlphaFoldDB" id="A0AAN8LTK8"/>
<feature type="region of interest" description="Disordered" evidence="1">
    <location>
        <begin position="58"/>
        <end position="88"/>
    </location>
</feature>
<evidence type="ECO:0000313" key="4">
    <source>
        <dbReference type="Proteomes" id="UP001356427"/>
    </source>
</evidence>